<comment type="caution">
    <text evidence="2">The sequence shown here is derived from an EMBL/GenBank/DDBJ whole genome shotgun (WGS) entry which is preliminary data.</text>
</comment>
<dbReference type="InterPro" id="IPR005379">
    <property type="entry name" value="FDM1-5/IDN2_XH"/>
</dbReference>
<dbReference type="InterPro" id="IPR045177">
    <property type="entry name" value="FDM1-5/IDN2"/>
</dbReference>
<dbReference type="EMBL" id="JBEDUW010000006">
    <property type="protein sequence ID" value="KAK9922865.1"/>
    <property type="molecule type" value="Genomic_DNA"/>
</dbReference>
<reference evidence="2 3" key="1">
    <citation type="journal article" date="2023" name="G3 (Bethesda)">
        <title>A chromosome-length genome assembly and annotation of blackberry (Rubus argutus, cv. 'Hillquist').</title>
        <authorList>
            <person name="Bruna T."/>
            <person name="Aryal R."/>
            <person name="Dudchenko O."/>
            <person name="Sargent D.J."/>
            <person name="Mead D."/>
            <person name="Buti M."/>
            <person name="Cavallini A."/>
            <person name="Hytonen T."/>
            <person name="Andres J."/>
            <person name="Pham M."/>
            <person name="Weisz D."/>
            <person name="Mascagni F."/>
            <person name="Usai G."/>
            <person name="Natali L."/>
            <person name="Bassil N."/>
            <person name="Fernandez G.E."/>
            <person name="Lomsadze A."/>
            <person name="Armour M."/>
            <person name="Olukolu B."/>
            <person name="Poorten T."/>
            <person name="Britton C."/>
            <person name="Davik J."/>
            <person name="Ashrafi H."/>
            <person name="Aiden E.L."/>
            <person name="Borodovsky M."/>
            <person name="Worthington M."/>
        </authorList>
    </citation>
    <scope>NUCLEOTIDE SEQUENCE [LARGE SCALE GENOMIC DNA]</scope>
    <source>
        <strain evidence="2">PI 553951</strain>
    </source>
</reference>
<name>A0AAW1WD70_RUBAR</name>
<dbReference type="GO" id="GO:0080188">
    <property type="term" value="P:gene silencing by siRNA-directed DNA methylation"/>
    <property type="evidence" value="ECO:0007669"/>
    <property type="project" value="InterPro"/>
</dbReference>
<evidence type="ECO:0000313" key="3">
    <source>
        <dbReference type="Proteomes" id="UP001457282"/>
    </source>
</evidence>
<dbReference type="AlphaFoldDB" id="A0AAW1WD70"/>
<dbReference type="Pfam" id="PF03469">
    <property type="entry name" value="XH"/>
    <property type="match status" value="1"/>
</dbReference>
<protein>
    <recommendedName>
        <fullName evidence="1">Factor of DNA methylation 1-5/IDN2 domain-containing protein</fullName>
    </recommendedName>
</protein>
<organism evidence="2 3">
    <name type="scientific">Rubus argutus</name>
    <name type="common">Southern blackberry</name>
    <dbReference type="NCBI Taxonomy" id="59490"/>
    <lineage>
        <taxon>Eukaryota</taxon>
        <taxon>Viridiplantae</taxon>
        <taxon>Streptophyta</taxon>
        <taxon>Embryophyta</taxon>
        <taxon>Tracheophyta</taxon>
        <taxon>Spermatophyta</taxon>
        <taxon>Magnoliopsida</taxon>
        <taxon>eudicotyledons</taxon>
        <taxon>Gunneridae</taxon>
        <taxon>Pentapetalae</taxon>
        <taxon>rosids</taxon>
        <taxon>fabids</taxon>
        <taxon>Rosales</taxon>
        <taxon>Rosaceae</taxon>
        <taxon>Rosoideae</taxon>
        <taxon>Rosoideae incertae sedis</taxon>
        <taxon>Rubus</taxon>
    </lineage>
</organism>
<proteinExistence type="predicted"/>
<sequence length="123" mass="14458">MLVYRLLIEKLKKLKIQLGDEVYKKVTTALIKLNKYNDSGRYPVSDLWNFKEERNASLEEGVLQTLRNNYIRVNLRDNSLESSSNVVKKRFWFFRLILWKRNVSPLCMYYSAGVFGLSSGITL</sequence>
<keyword evidence="3" id="KW-1185">Reference proteome</keyword>
<evidence type="ECO:0000313" key="2">
    <source>
        <dbReference type="EMBL" id="KAK9922865.1"/>
    </source>
</evidence>
<accession>A0AAW1WD70</accession>
<gene>
    <name evidence="2" type="ORF">M0R45_031305</name>
</gene>
<dbReference type="Proteomes" id="UP001457282">
    <property type="component" value="Unassembled WGS sequence"/>
</dbReference>
<dbReference type="PANTHER" id="PTHR21596">
    <property type="entry name" value="RIBONUCLEASE P SUBUNIT P38"/>
    <property type="match status" value="1"/>
</dbReference>
<dbReference type="PANTHER" id="PTHR21596:SF3">
    <property type="entry name" value="FACTOR OF DNA METHYLATION 1-RELATED"/>
    <property type="match status" value="1"/>
</dbReference>
<evidence type="ECO:0000259" key="1">
    <source>
        <dbReference type="Pfam" id="PF03469"/>
    </source>
</evidence>
<feature type="domain" description="Factor of DNA methylation 1-5/IDN2" evidence="1">
    <location>
        <begin position="9"/>
        <end position="66"/>
    </location>
</feature>